<evidence type="ECO:0000313" key="7">
    <source>
        <dbReference type="Proteomes" id="UP000589716"/>
    </source>
</evidence>
<name>A0A853IN46_9BURK</name>
<reference evidence="6 7" key="1">
    <citation type="submission" date="2020-07" db="EMBL/GenBank/DDBJ databases">
        <authorList>
            <person name="Maaloum M."/>
        </authorList>
    </citation>
    <scope>NUCLEOTIDE SEQUENCE [LARGE SCALE GENOMIC DNA]</scope>
    <source>
        <strain evidence="6 7">GCS-AN-3</strain>
    </source>
</reference>
<feature type="transmembrane region" description="Helical" evidence="5">
    <location>
        <begin position="134"/>
        <end position="149"/>
    </location>
</feature>
<accession>A0A853IN46</accession>
<feature type="transmembrane region" description="Helical" evidence="5">
    <location>
        <begin position="55"/>
        <end position="78"/>
    </location>
</feature>
<feature type="transmembrane region" description="Helical" evidence="5">
    <location>
        <begin position="85"/>
        <end position="102"/>
    </location>
</feature>
<feature type="transmembrane region" description="Helical" evidence="5">
    <location>
        <begin position="108"/>
        <end position="127"/>
    </location>
</feature>
<dbReference type="Gene3D" id="1.20.1540.10">
    <property type="entry name" value="Rhomboid-like"/>
    <property type="match status" value="1"/>
</dbReference>
<gene>
    <name evidence="6" type="ORF">H0I39_08985</name>
</gene>
<comment type="caution">
    <text evidence="6">The sequence shown here is derived from an EMBL/GenBank/DDBJ whole genome shotgun (WGS) entry which is preliminary data.</text>
</comment>
<proteinExistence type="predicted"/>
<organism evidence="6 7">
    <name type="scientific">Ottowia beijingensis</name>
    <dbReference type="NCBI Taxonomy" id="1207057"/>
    <lineage>
        <taxon>Bacteria</taxon>
        <taxon>Pseudomonadati</taxon>
        <taxon>Pseudomonadota</taxon>
        <taxon>Betaproteobacteria</taxon>
        <taxon>Burkholderiales</taxon>
        <taxon>Comamonadaceae</taxon>
        <taxon>Ottowia</taxon>
    </lineage>
</organism>
<protein>
    <recommendedName>
        <fullName evidence="8">Rhombosortase</fullName>
    </recommendedName>
</protein>
<dbReference type="RefSeq" id="WP_180550260.1">
    <property type="nucleotide sequence ID" value="NZ_JACCKX010000001.1"/>
</dbReference>
<evidence type="ECO:0000256" key="5">
    <source>
        <dbReference type="SAM" id="Phobius"/>
    </source>
</evidence>
<dbReference type="InterPro" id="IPR035952">
    <property type="entry name" value="Rhomboid-like_sf"/>
</dbReference>
<keyword evidence="4 5" id="KW-0472">Membrane</keyword>
<evidence type="ECO:0000313" key="6">
    <source>
        <dbReference type="EMBL" id="NZA01856.1"/>
    </source>
</evidence>
<evidence type="ECO:0000256" key="3">
    <source>
        <dbReference type="ARBA" id="ARBA00022989"/>
    </source>
</evidence>
<dbReference type="EMBL" id="JACCKX010000001">
    <property type="protein sequence ID" value="NZA01856.1"/>
    <property type="molecule type" value="Genomic_DNA"/>
</dbReference>
<evidence type="ECO:0008006" key="8">
    <source>
        <dbReference type="Google" id="ProtNLM"/>
    </source>
</evidence>
<dbReference type="GO" id="GO:0016020">
    <property type="term" value="C:membrane"/>
    <property type="evidence" value="ECO:0007669"/>
    <property type="project" value="UniProtKB-SubCell"/>
</dbReference>
<sequence>MHHRAWPLTCALLIAASVALWLAGISGHVVPQHWLWHADFWPRQPWTLWTGPLLHFLGAHLAGNALALAALAVLGAALHAPRADALALLLAWPLGTLALLAWPAVGGYYGLSGPVHAAAAILALRALQAPATRWLGLLLAGGLLIKLALERGWAVPVGFDSGWGFNVVFAAHLSSAAVGAALALALQVVGLLASPRRHAPPASRRF</sequence>
<evidence type="ECO:0000256" key="4">
    <source>
        <dbReference type="ARBA" id="ARBA00023136"/>
    </source>
</evidence>
<feature type="transmembrane region" description="Helical" evidence="5">
    <location>
        <begin position="169"/>
        <end position="194"/>
    </location>
</feature>
<dbReference type="AlphaFoldDB" id="A0A853IN46"/>
<dbReference type="Proteomes" id="UP000589716">
    <property type="component" value="Unassembled WGS sequence"/>
</dbReference>
<evidence type="ECO:0000256" key="1">
    <source>
        <dbReference type="ARBA" id="ARBA00004141"/>
    </source>
</evidence>
<keyword evidence="7" id="KW-1185">Reference proteome</keyword>
<dbReference type="SUPFAM" id="SSF144091">
    <property type="entry name" value="Rhomboid-like"/>
    <property type="match status" value="1"/>
</dbReference>
<keyword evidence="3 5" id="KW-1133">Transmembrane helix</keyword>
<dbReference type="GO" id="GO:0004252">
    <property type="term" value="F:serine-type endopeptidase activity"/>
    <property type="evidence" value="ECO:0007669"/>
    <property type="project" value="InterPro"/>
</dbReference>
<comment type="subcellular location">
    <subcellularLocation>
        <location evidence="1">Membrane</location>
        <topology evidence="1">Multi-pass membrane protein</topology>
    </subcellularLocation>
</comment>
<evidence type="ECO:0000256" key="2">
    <source>
        <dbReference type="ARBA" id="ARBA00022692"/>
    </source>
</evidence>
<keyword evidence="2 5" id="KW-0812">Transmembrane</keyword>